<gene>
    <name evidence="10" type="ORF">PGUG_04223</name>
</gene>
<evidence type="ECO:0000256" key="1">
    <source>
        <dbReference type="ARBA" id="ARBA00001917"/>
    </source>
</evidence>
<comment type="pathway">
    <text evidence="2">Cofactor metabolism; pyridoxal 5'-phosphate salvage; pyridoxal 5'-phosphate from pyridoxamine 5'-phosphate: step 1/1.</text>
</comment>
<dbReference type="SUPFAM" id="SSF50475">
    <property type="entry name" value="FMN-binding split barrel"/>
    <property type="match status" value="1"/>
</dbReference>
<dbReference type="UniPathway" id="UPA01068">
    <property type="reaction ID" value="UER00304"/>
</dbReference>
<dbReference type="FunCoup" id="A5DLS2">
    <property type="interactions" value="429"/>
</dbReference>
<feature type="domain" description="Pyridoxamine 5'-phosphate oxidase N-terminal" evidence="8">
    <location>
        <begin position="70"/>
        <end position="177"/>
    </location>
</feature>
<dbReference type="InParanoid" id="A5DLS2"/>
<dbReference type="EMBL" id="CH408159">
    <property type="protein sequence ID" value="EDK40125.2"/>
    <property type="molecule type" value="Genomic_DNA"/>
</dbReference>
<name>A5DLS2_PICGU</name>
<keyword evidence="11" id="KW-1185">Reference proteome</keyword>
<dbReference type="GO" id="GO:0005758">
    <property type="term" value="C:mitochondrial intermembrane space"/>
    <property type="evidence" value="ECO:0007669"/>
    <property type="project" value="EnsemblFungi"/>
</dbReference>
<evidence type="ECO:0000256" key="2">
    <source>
        <dbReference type="ARBA" id="ARBA00004738"/>
    </source>
</evidence>
<dbReference type="PROSITE" id="PS01064">
    <property type="entry name" value="PYRIDOX_OXIDASE"/>
    <property type="match status" value="1"/>
</dbReference>
<dbReference type="EC" id="1.4.3.5" evidence="4"/>
<protein>
    <recommendedName>
        <fullName evidence="4">pyridoxal 5'-phosphate synthase</fullName>
        <ecNumber evidence="4">1.4.3.5</ecNumber>
    </recommendedName>
</protein>
<dbReference type="GO" id="GO:0008615">
    <property type="term" value="P:pyridoxine biosynthetic process"/>
    <property type="evidence" value="ECO:0007669"/>
    <property type="project" value="InterPro"/>
</dbReference>
<dbReference type="GO" id="GO:0004733">
    <property type="term" value="F:pyridoxamine phosphate oxidase activity"/>
    <property type="evidence" value="ECO:0007669"/>
    <property type="project" value="UniProtKB-EC"/>
</dbReference>
<dbReference type="InterPro" id="IPR019576">
    <property type="entry name" value="Pyridoxamine_oxidase_dimer_C"/>
</dbReference>
<dbReference type="InterPro" id="IPR011576">
    <property type="entry name" value="Pyridox_Oxase_N"/>
</dbReference>
<dbReference type="RefSeq" id="XP_001483494.2">
    <property type="nucleotide sequence ID" value="XM_001483444.1"/>
</dbReference>
<evidence type="ECO:0000256" key="7">
    <source>
        <dbReference type="ARBA" id="ARBA00023002"/>
    </source>
</evidence>
<evidence type="ECO:0000256" key="5">
    <source>
        <dbReference type="ARBA" id="ARBA00022630"/>
    </source>
</evidence>
<accession>A5DLS2</accession>
<keyword evidence="7" id="KW-0560">Oxidoreductase</keyword>
<dbReference type="GeneID" id="5125544"/>
<keyword evidence="6" id="KW-0288">FMN</keyword>
<dbReference type="Gene3D" id="2.30.110.10">
    <property type="entry name" value="Electron Transport, Fmn-binding Protein, Chain A"/>
    <property type="match status" value="1"/>
</dbReference>
<comment type="pathway">
    <text evidence="3">Cofactor metabolism; pyridoxal 5'-phosphate salvage; pyridoxal 5'-phosphate from pyridoxine 5'-phosphate: step 1/1.</text>
</comment>
<keyword evidence="5" id="KW-0285">Flavoprotein</keyword>
<dbReference type="VEuPathDB" id="FungiDB:PGUG_04223"/>
<dbReference type="OMA" id="AYFRTRP"/>
<reference evidence="10 11" key="1">
    <citation type="journal article" date="2009" name="Nature">
        <title>Evolution of pathogenicity and sexual reproduction in eight Candida genomes.</title>
        <authorList>
            <person name="Butler G."/>
            <person name="Rasmussen M.D."/>
            <person name="Lin M.F."/>
            <person name="Santos M.A."/>
            <person name="Sakthikumar S."/>
            <person name="Munro C.A."/>
            <person name="Rheinbay E."/>
            <person name="Grabherr M."/>
            <person name="Forche A."/>
            <person name="Reedy J.L."/>
            <person name="Agrafioti I."/>
            <person name="Arnaud M.B."/>
            <person name="Bates S."/>
            <person name="Brown A.J."/>
            <person name="Brunke S."/>
            <person name="Costanzo M.C."/>
            <person name="Fitzpatrick D.A."/>
            <person name="de Groot P.W."/>
            <person name="Harris D."/>
            <person name="Hoyer L.L."/>
            <person name="Hube B."/>
            <person name="Klis F.M."/>
            <person name="Kodira C."/>
            <person name="Lennard N."/>
            <person name="Logue M.E."/>
            <person name="Martin R."/>
            <person name="Neiman A.M."/>
            <person name="Nikolaou E."/>
            <person name="Quail M.A."/>
            <person name="Quinn J."/>
            <person name="Santos M.C."/>
            <person name="Schmitzberger F.F."/>
            <person name="Sherlock G."/>
            <person name="Shah P."/>
            <person name="Silverstein K.A."/>
            <person name="Skrzypek M.S."/>
            <person name="Soll D."/>
            <person name="Staggs R."/>
            <person name="Stansfield I."/>
            <person name="Stumpf M.P."/>
            <person name="Sudbery P.E."/>
            <person name="Srikantha T."/>
            <person name="Zeng Q."/>
            <person name="Berman J."/>
            <person name="Berriman M."/>
            <person name="Heitman J."/>
            <person name="Gow N.A."/>
            <person name="Lorenz M.C."/>
            <person name="Birren B.W."/>
            <person name="Kellis M."/>
            <person name="Cuomo C.A."/>
        </authorList>
    </citation>
    <scope>NUCLEOTIDE SEQUENCE [LARGE SCALE GENOMIC DNA]</scope>
    <source>
        <strain evidence="11">ATCC 6260 / CBS 566 / DSM 6381 / JCM 1539 / NBRC 10279 / NRRL Y-324</strain>
    </source>
</reference>
<dbReference type="KEGG" id="pgu:PGUG_04223"/>
<sequence>MIRYIYRGTRNLRSIRKMTGSTESPIIFAPKTYQYKKGHLEESDLDASPIEQFHRWFDDVRQASGDGAIPEACTFSTARLPSGRISSRVVLFKELDPHGFIVYSNWDGSKKAADYATNKHAALTFFWPQLERQVRVEGVMEPVSRETSERYFQTRPRGSKIGAWASPQSQSLHERQQLDDLYATQEKRFEGVADENIPCPPKWGGMRVVPLEVEFWQGRVSRLHDRISFRRETTDASWNRVRLAP</sequence>
<evidence type="ECO:0000256" key="3">
    <source>
        <dbReference type="ARBA" id="ARBA00005037"/>
    </source>
</evidence>
<feature type="domain" description="Pyridoxine 5'-phosphate oxidase dimerisation C-terminal" evidence="9">
    <location>
        <begin position="203"/>
        <end position="245"/>
    </location>
</feature>
<dbReference type="AlphaFoldDB" id="A5DLS2"/>
<dbReference type="HOGENOM" id="CLU_032263_2_0_1"/>
<dbReference type="InterPro" id="IPR019740">
    <property type="entry name" value="Pyridox_Oxase_CS"/>
</dbReference>
<evidence type="ECO:0000259" key="9">
    <source>
        <dbReference type="Pfam" id="PF10590"/>
    </source>
</evidence>
<dbReference type="Proteomes" id="UP000001997">
    <property type="component" value="Unassembled WGS sequence"/>
</dbReference>
<dbReference type="OrthoDB" id="303614at2759"/>
<organism evidence="10 11">
    <name type="scientific">Meyerozyma guilliermondii (strain ATCC 6260 / CBS 566 / DSM 6381 / JCM 1539 / NBRC 10279 / NRRL Y-324)</name>
    <name type="common">Yeast</name>
    <name type="synonym">Candida guilliermondii</name>
    <dbReference type="NCBI Taxonomy" id="294746"/>
    <lineage>
        <taxon>Eukaryota</taxon>
        <taxon>Fungi</taxon>
        <taxon>Dikarya</taxon>
        <taxon>Ascomycota</taxon>
        <taxon>Saccharomycotina</taxon>
        <taxon>Pichiomycetes</taxon>
        <taxon>Debaryomycetaceae</taxon>
        <taxon>Meyerozyma</taxon>
    </lineage>
</organism>
<dbReference type="PANTHER" id="PTHR10851">
    <property type="entry name" value="PYRIDOXINE-5-PHOSPHATE OXIDASE"/>
    <property type="match status" value="1"/>
</dbReference>
<dbReference type="NCBIfam" id="NF004231">
    <property type="entry name" value="PRK05679.1"/>
    <property type="match status" value="1"/>
</dbReference>
<dbReference type="HAMAP" id="MF_01629">
    <property type="entry name" value="PdxH"/>
    <property type="match status" value="1"/>
</dbReference>
<dbReference type="NCBIfam" id="TIGR00558">
    <property type="entry name" value="pdxH"/>
    <property type="match status" value="1"/>
</dbReference>
<dbReference type="PIRSF" id="PIRSF000190">
    <property type="entry name" value="Pyd_amn-ph_oxd"/>
    <property type="match status" value="1"/>
</dbReference>
<dbReference type="eggNOG" id="KOG2586">
    <property type="taxonomic scope" value="Eukaryota"/>
</dbReference>
<dbReference type="STRING" id="294746.A5DLS2"/>
<dbReference type="InterPro" id="IPR012349">
    <property type="entry name" value="Split_barrel_FMN-bd"/>
</dbReference>
<comment type="cofactor">
    <cofactor evidence="1">
        <name>FMN</name>
        <dbReference type="ChEBI" id="CHEBI:58210"/>
    </cofactor>
</comment>
<dbReference type="Pfam" id="PF01243">
    <property type="entry name" value="PNPOx_N"/>
    <property type="match status" value="1"/>
</dbReference>
<evidence type="ECO:0000256" key="4">
    <source>
        <dbReference type="ARBA" id="ARBA00012801"/>
    </source>
</evidence>
<dbReference type="Pfam" id="PF10590">
    <property type="entry name" value="PNP_phzG_C"/>
    <property type="match status" value="1"/>
</dbReference>
<dbReference type="GO" id="GO:0010181">
    <property type="term" value="F:FMN binding"/>
    <property type="evidence" value="ECO:0007669"/>
    <property type="project" value="EnsemblFungi"/>
</dbReference>
<evidence type="ECO:0000313" key="11">
    <source>
        <dbReference type="Proteomes" id="UP000001997"/>
    </source>
</evidence>
<dbReference type="PANTHER" id="PTHR10851:SF0">
    <property type="entry name" value="PYRIDOXINE-5'-PHOSPHATE OXIDASE"/>
    <property type="match status" value="1"/>
</dbReference>
<proteinExistence type="inferred from homology"/>
<evidence type="ECO:0000256" key="6">
    <source>
        <dbReference type="ARBA" id="ARBA00022643"/>
    </source>
</evidence>
<evidence type="ECO:0000259" key="8">
    <source>
        <dbReference type="Pfam" id="PF01243"/>
    </source>
</evidence>
<evidence type="ECO:0000313" key="10">
    <source>
        <dbReference type="EMBL" id="EDK40125.2"/>
    </source>
</evidence>
<dbReference type="InterPro" id="IPR000659">
    <property type="entry name" value="Pyridox_Oxase"/>
</dbReference>